<evidence type="ECO:0000256" key="1">
    <source>
        <dbReference type="SAM" id="Phobius"/>
    </source>
</evidence>
<protein>
    <submittedName>
        <fullName evidence="2">Prepilin-type N-terminal cleavage/methylation domain-containing protein</fullName>
    </submittedName>
</protein>
<dbReference type="NCBIfam" id="TIGR02532">
    <property type="entry name" value="IV_pilin_GFxxxE"/>
    <property type="match status" value="1"/>
</dbReference>
<reference evidence="2 3" key="1">
    <citation type="submission" date="2018-12" db="EMBL/GenBank/DDBJ databases">
        <title>Vibrio sp. isolated from China Sea.</title>
        <authorList>
            <person name="Li Y."/>
        </authorList>
    </citation>
    <scope>NUCLEOTIDE SEQUENCE [LARGE SCALE GENOMIC DNA]</scope>
    <source>
        <strain evidence="2 3">BEI207</strain>
    </source>
</reference>
<keyword evidence="1" id="KW-1133">Transmembrane helix</keyword>
<dbReference type="OrthoDB" id="5880115at2"/>
<dbReference type="RefSeq" id="WP_126573330.1">
    <property type="nucleotide sequence ID" value="NZ_RXZH01000002.1"/>
</dbReference>
<evidence type="ECO:0000313" key="2">
    <source>
        <dbReference type="EMBL" id="RTZ16510.1"/>
    </source>
</evidence>
<dbReference type="SUPFAM" id="SSF54523">
    <property type="entry name" value="Pili subunits"/>
    <property type="match status" value="1"/>
</dbReference>
<feature type="transmembrane region" description="Helical" evidence="1">
    <location>
        <begin position="12"/>
        <end position="33"/>
    </location>
</feature>
<keyword evidence="1" id="KW-0812">Transmembrane</keyword>
<dbReference type="Pfam" id="PF07963">
    <property type="entry name" value="N_methyl"/>
    <property type="match status" value="1"/>
</dbReference>
<keyword evidence="3" id="KW-1185">Reference proteome</keyword>
<accession>A0A432CX67</accession>
<sequence>MTEHSLFSRSSGFTLVELIITILLLSIVSVTAYTRLPSISGYAIDGYCNELKSGIRRVQTQAMNDVAVSGAYRITSSNVAGTVLWSNPALNLNIGEDCTGPSCARLMTFTPEDNRRGISINSQLLTFDSMGRPVDADNPMTEFTISAPDGSREQVAINAEGYVSGC</sequence>
<dbReference type="Proteomes" id="UP000268973">
    <property type="component" value="Unassembled WGS sequence"/>
</dbReference>
<dbReference type="Gene3D" id="3.30.700.10">
    <property type="entry name" value="Glycoprotein, Type 4 Pilin"/>
    <property type="match status" value="1"/>
</dbReference>
<name>A0A432CX67_9VIBR</name>
<evidence type="ECO:0000313" key="3">
    <source>
        <dbReference type="Proteomes" id="UP000268973"/>
    </source>
</evidence>
<keyword evidence="1" id="KW-0472">Membrane</keyword>
<dbReference type="PROSITE" id="PS00409">
    <property type="entry name" value="PROKAR_NTER_METHYL"/>
    <property type="match status" value="1"/>
</dbReference>
<dbReference type="EMBL" id="RXZH01000002">
    <property type="protein sequence ID" value="RTZ16510.1"/>
    <property type="molecule type" value="Genomic_DNA"/>
</dbReference>
<organism evidence="2 3">
    <name type="scientific">Vibrio aquaticus</name>
    <dbReference type="NCBI Taxonomy" id="2496559"/>
    <lineage>
        <taxon>Bacteria</taxon>
        <taxon>Pseudomonadati</taxon>
        <taxon>Pseudomonadota</taxon>
        <taxon>Gammaproteobacteria</taxon>
        <taxon>Vibrionales</taxon>
        <taxon>Vibrionaceae</taxon>
        <taxon>Vibrio</taxon>
    </lineage>
</organism>
<comment type="caution">
    <text evidence="2">The sequence shown here is derived from an EMBL/GenBank/DDBJ whole genome shotgun (WGS) entry which is preliminary data.</text>
</comment>
<dbReference type="InterPro" id="IPR012902">
    <property type="entry name" value="N_methyl_site"/>
</dbReference>
<proteinExistence type="predicted"/>
<dbReference type="InterPro" id="IPR045584">
    <property type="entry name" value="Pilin-like"/>
</dbReference>
<dbReference type="AlphaFoldDB" id="A0A432CX67"/>
<gene>
    <name evidence="2" type="ORF">EJ063_06835</name>
</gene>